<protein>
    <submittedName>
        <fullName evidence="2">Uncharacterized protein</fullName>
    </submittedName>
</protein>
<dbReference type="Proteomes" id="UP001607302">
    <property type="component" value="Unassembled WGS sequence"/>
</dbReference>
<feature type="non-terminal residue" evidence="2">
    <location>
        <position position="1"/>
    </location>
</feature>
<evidence type="ECO:0000313" key="2">
    <source>
        <dbReference type="EMBL" id="KAL2716572.1"/>
    </source>
</evidence>
<feature type="compositionally biased region" description="Basic and acidic residues" evidence="1">
    <location>
        <begin position="11"/>
        <end position="21"/>
    </location>
</feature>
<reference evidence="2 3" key="1">
    <citation type="journal article" date="2024" name="Ann. Entomol. Soc. Am.">
        <title>Genomic analyses of the southern and eastern yellowjacket wasps (Hymenoptera: Vespidae) reveal evolutionary signatures of social life.</title>
        <authorList>
            <person name="Catto M.A."/>
            <person name="Caine P.B."/>
            <person name="Orr S.E."/>
            <person name="Hunt B.G."/>
            <person name="Goodisman M.A.D."/>
        </authorList>
    </citation>
    <scope>NUCLEOTIDE SEQUENCE [LARGE SCALE GENOMIC DNA]</scope>
    <source>
        <strain evidence="2">233</strain>
        <tissue evidence="2">Head and thorax</tissue>
    </source>
</reference>
<comment type="caution">
    <text evidence="2">The sequence shown here is derived from an EMBL/GenBank/DDBJ whole genome shotgun (WGS) entry which is preliminary data.</text>
</comment>
<feature type="region of interest" description="Disordered" evidence="1">
    <location>
        <begin position="1"/>
        <end position="34"/>
    </location>
</feature>
<dbReference type="EMBL" id="JAUDFV010000154">
    <property type="protein sequence ID" value="KAL2716572.1"/>
    <property type="molecule type" value="Genomic_DNA"/>
</dbReference>
<dbReference type="AlphaFoldDB" id="A0ABD2A8C1"/>
<name>A0ABD2A8C1_VESSQ</name>
<keyword evidence="3" id="KW-1185">Reference proteome</keyword>
<proteinExistence type="predicted"/>
<evidence type="ECO:0000256" key="1">
    <source>
        <dbReference type="SAM" id="MobiDB-lite"/>
    </source>
</evidence>
<organism evidence="2 3">
    <name type="scientific">Vespula squamosa</name>
    <name type="common">Southern yellow jacket</name>
    <name type="synonym">Wasp</name>
    <dbReference type="NCBI Taxonomy" id="30214"/>
    <lineage>
        <taxon>Eukaryota</taxon>
        <taxon>Metazoa</taxon>
        <taxon>Ecdysozoa</taxon>
        <taxon>Arthropoda</taxon>
        <taxon>Hexapoda</taxon>
        <taxon>Insecta</taxon>
        <taxon>Pterygota</taxon>
        <taxon>Neoptera</taxon>
        <taxon>Endopterygota</taxon>
        <taxon>Hymenoptera</taxon>
        <taxon>Apocrita</taxon>
        <taxon>Aculeata</taxon>
        <taxon>Vespoidea</taxon>
        <taxon>Vespidae</taxon>
        <taxon>Vespinae</taxon>
        <taxon>Vespula</taxon>
    </lineage>
</organism>
<accession>A0ABD2A8C1</accession>
<gene>
    <name evidence="2" type="ORF">V1478_014248</name>
</gene>
<sequence>YRFTGSFPSSKGKEEKREKRTLTQQARDVGTGPPLPLEYQWDPHVRHWLGPFWPLPWYIRAASGKQKHRTARSSVERASREHRESIVRVSWLSPLSPRHQSSSSNIAVIIFDC</sequence>
<evidence type="ECO:0000313" key="3">
    <source>
        <dbReference type="Proteomes" id="UP001607302"/>
    </source>
</evidence>